<feature type="region of interest" description="Disordered" evidence="1">
    <location>
        <begin position="1"/>
        <end position="35"/>
    </location>
</feature>
<evidence type="ECO:0000313" key="2">
    <source>
        <dbReference type="EMBL" id="ERN39897.1"/>
    </source>
</evidence>
<dbReference type="InParanoid" id="U5DF12"/>
<evidence type="ECO:0000313" key="3">
    <source>
        <dbReference type="Proteomes" id="UP000016960"/>
    </source>
</evidence>
<reference evidence="2 3" key="1">
    <citation type="submission" date="2013-05" db="EMBL/GenBank/DDBJ databases">
        <title>Draft genome sequence of Rubidibacter lacunae KORDI 51-2.</title>
        <authorList>
            <person name="Choi D.H."/>
            <person name="Noh J.H."/>
            <person name="Kwon K.-K."/>
            <person name="Lee J.-H."/>
            <person name="Ryu J.-Y."/>
        </authorList>
    </citation>
    <scope>NUCLEOTIDE SEQUENCE [LARGE SCALE GENOMIC DNA]</scope>
    <source>
        <strain evidence="2 3">KORDI 51-2</strain>
    </source>
</reference>
<protein>
    <submittedName>
        <fullName evidence="2">Uncharacterized protein</fullName>
    </submittedName>
</protein>
<comment type="caution">
    <text evidence="2">The sequence shown here is derived from an EMBL/GenBank/DDBJ whole genome shotgun (WGS) entry which is preliminary data.</text>
</comment>
<dbReference type="EMBL" id="ASSJ01000085">
    <property type="protein sequence ID" value="ERN39897.1"/>
    <property type="molecule type" value="Genomic_DNA"/>
</dbReference>
<gene>
    <name evidence="2" type="ORF">KR51_00036800</name>
</gene>
<keyword evidence="3" id="KW-1185">Reference proteome</keyword>
<name>U5DF12_9CHRO</name>
<dbReference type="STRING" id="582515.KR51_00036800"/>
<dbReference type="Proteomes" id="UP000016960">
    <property type="component" value="Unassembled WGS sequence"/>
</dbReference>
<sequence length="35" mass="3634">MLRGLSADPYNPIGLAQNEVQSAMGSGKSELTAAR</sequence>
<dbReference type="AlphaFoldDB" id="U5DF12"/>
<accession>U5DF12</accession>
<organism evidence="2 3">
    <name type="scientific">Rubidibacter lacunae KORDI 51-2</name>
    <dbReference type="NCBI Taxonomy" id="582515"/>
    <lineage>
        <taxon>Bacteria</taxon>
        <taxon>Bacillati</taxon>
        <taxon>Cyanobacteriota</taxon>
        <taxon>Cyanophyceae</taxon>
        <taxon>Oscillatoriophycideae</taxon>
        <taxon>Chroococcales</taxon>
        <taxon>Aphanothecaceae</taxon>
        <taxon>Rubidibacter</taxon>
    </lineage>
</organism>
<evidence type="ECO:0000256" key="1">
    <source>
        <dbReference type="SAM" id="MobiDB-lite"/>
    </source>
</evidence>
<proteinExistence type="predicted"/>